<dbReference type="InterPro" id="IPR051448">
    <property type="entry name" value="CdaR-like_regulators"/>
</dbReference>
<organism evidence="3 4">
    <name type="scientific">Nocardioides imazamoxiresistens</name>
    <dbReference type="NCBI Taxonomy" id="3231893"/>
    <lineage>
        <taxon>Bacteria</taxon>
        <taxon>Bacillati</taxon>
        <taxon>Actinomycetota</taxon>
        <taxon>Actinomycetes</taxon>
        <taxon>Propionibacteriales</taxon>
        <taxon>Nocardioidaceae</taxon>
        <taxon>Nocardioides</taxon>
    </lineage>
</organism>
<dbReference type="InterPro" id="IPR025736">
    <property type="entry name" value="PucR_C-HTH_dom"/>
</dbReference>
<comment type="caution">
    <text evidence="3">The sequence shown here is derived from an EMBL/GenBank/DDBJ whole genome shotgun (WGS) entry which is preliminary data.</text>
</comment>
<dbReference type="Proteomes" id="UP001268542">
    <property type="component" value="Unassembled WGS sequence"/>
</dbReference>
<dbReference type="Pfam" id="PF13556">
    <property type="entry name" value="HTH_30"/>
    <property type="match status" value="1"/>
</dbReference>
<evidence type="ECO:0000259" key="1">
    <source>
        <dbReference type="Pfam" id="PF13556"/>
    </source>
</evidence>
<keyword evidence="4" id="KW-1185">Reference proteome</keyword>
<feature type="domain" description="PucR C-terminal helix-turn-helix" evidence="1">
    <location>
        <begin position="340"/>
        <end position="398"/>
    </location>
</feature>
<feature type="domain" description="RsbT co-antagonist protein RsbRD N-terminal" evidence="2">
    <location>
        <begin position="20"/>
        <end position="172"/>
    </location>
</feature>
<proteinExistence type="predicted"/>
<accession>A0ABU3PWC2</accession>
<evidence type="ECO:0000313" key="3">
    <source>
        <dbReference type="EMBL" id="MDT9593523.1"/>
    </source>
</evidence>
<dbReference type="PANTHER" id="PTHR33744:SF1">
    <property type="entry name" value="DNA-BINDING TRANSCRIPTIONAL ACTIVATOR ADER"/>
    <property type="match status" value="1"/>
</dbReference>
<dbReference type="Gene3D" id="1.10.10.2840">
    <property type="entry name" value="PucR C-terminal helix-turn-helix domain"/>
    <property type="match status" value="1"/>
</dbReference>
<evidence type="ECO:0000313" key="4">
    <source>
        <dbReference type="Proteomes" id="UP001268542"/>
    </source>
</evidence>
<dbReference type="RefSeq" id="WP_315733017.1">
    <property type="nucleotide sequence ID" value="NZ_JAVYII010000004.1"/>
</dbReference>
<dbReference type="EMBL" id="JAVYII010000004">
    <property type="protein sequence ID" value="MDT9593523.1"/>
    <property type="molecule type" value="Genomic_DNA"/>
</dbReference>
<evidence type="ECO:0000259" key="2">
    <source>
        <dbReference type="Pfam" id="PF14361"/>
    </source>
</evidence>
<name>A0ABU3PWC2_9ACTN</name>
<reference evidence="3 4" key="1">
    <citation type="submission" date="2023-08" db="EMBL/GenBank/DDBJ databases">
        <title>Nocardioides seae sp. nov., a bacterium isolated from a soil.</title>
        <authorList>
            <person name="Wang X."/>
        </authorList>
    </citation>
    <scope>NUCLEOTIDE SEQUENCE [LARGE SCALE GENOMIC DNA]</scope>
    <source>
        <strain evidence="3 4">YZH12</strain>
    </source>
</reference>
<dbReference type="InterPro" id="IPR042070">
    <property type="entry name" value="PucR_C-HTH_sf"/>
</dbReference>
<dbReference type="PANTHER" id="PTHR33744">
    <property type="entry name" value="CARBOHYDRATE DIACID REGULATOR"/>
    <property type="match status" value="1"/>
</dbReference>
<protein>
    <submittedName>
        <fullName evidence="3">Helix-turn-helix domain-containing protein</fullName>
    </submittedName>
</protein>
<dbReference type="Pfam" id="PF14361">
    <property type="entry name" value="RsbRD_N"/>
    <property type="match status" value="1"/>
</dbReference>
<gene>
    <name evidence="3" type="ORF">RDV89_10630</name>
</gene>
<dbReference type="InterPro" id="IPR025751">
    <property type="entry name" value="RsbRD_N_dom"/>
</dbReference>
<sequence>MRSTTAAFLERHHATRVQPLADRLVATIRAENAGYAHVPAVADDDLRTSCVDNVARVLELLALELAAPVGEAAGEAAEAGGDDQDRYDAAEATGRRRAEQGLPLDDVLRSFRMGGRLIWDDLLDQAGDALDAREARELGTALWAVVDRTSAAVAAAYHHAEVSAVRVHEQRRTALWEDLLAGRGADPGFAAEAGRVLDIGTGPCVVVVADAATSGEAAASAEVNLRSAGHGSSWVRRAVGLVGVVETHGPVPVLAPALRVLTAGATGVSGVVPGLARVEEAFRQAVDAQRVAASRGLACLTYDDALPDALLLAAPAVAARLVEHWLGPVLDLPVEERRALVETLEAWVAVGGSTTATASALPCHRNTVLNRLRRVQQVSGGRVGAGVPAVELALALAAYRLGLRS</sequence>